<dbReference type="AlphaFoldDB" id="A0A0F6AEI8"/>
<dbReference type="SUPFAM" id="SSF51905">
    <property type="entry name" value="FAD/NAD(P)-binding domain"/>
    <property type="match status" value="1"/>
</dbReference>
<dbReference type="Gene3D" id="3.50.50.60">
    <property type="entry name" value="FAD/NAD(P)-binding domain"/>
    <property type="match status" value="1"/>
</dbReference>
<dbReference type="Pfam" id="PF04820">
    <property type="entry name" value="Trp_halogenase"/>
    <property type="match status" value="1"/>
</dbReference>
<gene>
    <name evidence="1" type="ORF">N479_26555</name>
</gene>
<dbReference type="PATRIC" id="fig|1129367.4.peg.1391"/>
<organism evidence="1 2">
    <name type="scientific">Pseudoalteromonas luteoviolacea S4054</name>
    <dbReference type="NCBI Taxonomy" id="1129367"/>
    <lineage>
        <taxon>Bacteria</taxon>
        <taxon>Pseudomonadati</taxon>
        <taxon>Pseudomonadota</taxon>
        <taxon>Gammaproteobacteria</taxon>
        <taxon>Alteromonadales</taxon>
        <taxon>Pseudoalteromonadaceae</taxon>
        <taxon>Pseudoalteromonas</taxon>
    </lineage>
</organism>
<dbReference type="InterPro" id="IPR036188">
    <property type="entry name" value="FAD/NAD-bd_sf"/>
</dbReference>
<protein>
    <recommendedName>
        <fullName evidence="3">FAD-binding domain-containing protein</fullName>
    </recommendedName>
</protein>
<evidence type="ECO:0008006" key="3">
    <source>
        <dbReference type="Google" id="ProtNLM"/>
    </source>
</evidence>
<sequence length="296" mass="32793">QKTLVLKKFLAVEAGTYSKPKVGESIPPDTIKLFQRLGIAHDFILQNHEHCLGSYSCWGDSSLGFNDNVFNPHGHGWHLDRCRFDSFMALQFQKSGGELIENNRFDDVAVNQGALYPIQLSFVTGQDIRSRFVVDATGQSAKLARKFGAQVNTHDSMMSIAAYFNCEDTKLGENKLTLLEAVEYGWWYCAALPNNQLIVSLTSDANLLKAFRAKDPASWFSLLEQTQYVKSRTYGLRAPKRLNSWKTPSSILNPPAGSGWCAVGDAASCYDPISSQGIYKALSNGLQAAPAIIQWL</sequence>
<dbReference type="PANTHER" id="PTHR43747:SF1">
    <property type="entry name" value="SLR1998 PROTEIN"/>
    <property type="match status" value="1"/>
</dbReference>
<dbReference type="GO" id="GO:0004497">
    <property type="term" value="F:monooxygenase activity"/>
    <property type="evidence" value="ECO:0007669"/>
    <property type="project" value="InterPro"/>
</dbReference>
<dbReference type="EMBL" id="AUXW01000125">
    <property type="protein sequence ID" value="KKE84627.1"/>
    <property type="molecule type" value="Genomic_DNA"/>
</dbReference>
<comment type="caution">
    <text evidence="1">The sequence shown here is derived from an EMBL/GenBank/DDBJ whole genome shotgun (WGS) entry which is preliminary data.</text>
</comment>
<dbReference type="InterPro" id="IPR006905">
    <property type="entry name" value="Flavin_halogenase"/>
</dbReference>
<dbReference type="RefSeq" id="WP_052960893.1">
    <property type="nucleotide sequence ID" value="NZ_AUXW01000125.1"/>
</dbReference>
<evidence type="ECO:0000313" key="2">
    <source>
        <dbReference type="Proteomes" id="UP000033434"/>
    </source>
</evidence>
<feature type="non-terminal residue" evidence="1">
    <location>
        <position position="1"/>
    </location>
</feature>
<evidence type="ECO:0000313" key="1">
    <source>
        <dbReference type="EMBL" id="KKE84627.1"/>
    </source>
</evidence>
<proteinExistence type="predicted"/>
<dbReference type="PANTHER" id="PTHR43747">
    <property type="entry name" value="FAD-BINDING PROTEIN"/>
    <property type="match status" value="1"/>
</dbReference>
<name>A0A0F6AEI8_9GAMM</name>
<reference evidence="1 2" key="1">
    <citation type="journal article" date="2015" name="BMC Genomics">
        <title>Genome mining reveals unlocked bioactive potential of marine Gram-negative bacteria.</title>
        <authorList>
            <person name="Machado H."/>
            <person name="Sonnenschein E.C."/>
            <person name="Melchiorsen J."/>
            <person name="Gram L."/>
        </authorList>
    </citation>
    <scope>NUCLEOTIDE SEQUENCE [LARGE SCALE GENOMIC DNA]</scope>
    <source>
        <strain evidence="1 2">S4054</strain>
    </source>
</reference>
<dbReference type="InterPro" id="IPR050816">
    <property type="entry name" value="Flavin-dep_Halogenase_NPB"/>
</dbReference>
<dbReference type="Proteomes" id="UP000033434">
    <property type="component" value="Unassembled WGS sequence"/>
</dbReference>
<accession>A0A0F6AEI8</accession>
<dbReference type="Gene3D" id="3.30.9.100">
    <property type="match status" value="1"/>
</dbReference>